<dbReference type="PANTHER" id="PTHR11011:SF45">
    <property type="entry name" value="FATTY ACYL-COA REDUCTASE CG8306-RELATED"/>
    <property type="match status" value="1"/>
</dbReference>
<comment type="caution">
    <text evidence="3">The sequence shown here is derived from an EMBL/GenBank/DDBJ whole genome shotgun (WGS) entry which is preliminary data.</text>
</comment>
<name>A0A1F5LHL0_PENAI</name>
<keyword evidence="4" id="KW-1185">Reference proteome</keyword>
<keyword evidence="1" id="KW-0443">Lipid metabolism</keyword>
<proteinExistence type="inferred from homology"/>
<dbReference type="GO" id="GO:0035336">
    <property type="term" value="P:long-chain fatty-acyl-CoA metabolic process"/>
    <property type="evidence" value="ECO:0007669"/>
    <property type="project" value="TreeGrafter"/>
</dbReference>
<gene>
    <name evidence="3" type="ORF">PENARI_c010G12086</name>
</gene>
<dbReference type="EC" id="1.2.1.84" evidence="1"/>
<protein>
    <recommendedName>
        <fullName evidence="1">Fatty acyl-CoA reductase</fullName>
        <ecNumber evidence="1">1.2.1.84</ecNumber>
    </recommendedName>
</protein>
<dbReference type="PANTHER" id="PTHR11011">
    <property type="entry name" value="MALE STERILITY PROTEIN 2-RELATED"/>
    <property type="match status" value="1"/>
</dbReference>
<accession>A0A1F5LHL0</accession>
<dbReference type="InterPro" id="IPR026055">
    <property type="entry name" value="FAR"/>
</dbReference>
<keyword evidence="1" id="KW-1133">Transmembrane helix</keyword>
<dbReference type="GO" id="GO:0102965">
    <property type="term" value="F:alcohol-forming long-chain fatty acyl-CoA reductase activity"/>
    <property type="evidence" value="ECO:0007669"/>
    <property type="project" value="UniProtKB-EC"/>
</dbReference>
<organism evidence="3 4">
    <name type="scientific">Penicillium arizonense</name>
    <dbReference type="NCBI Taxonomy" id="1835702"/>
    <lineage>
        <taxon>Eukaryota</taxon>
        <taxon>Fungi</taxon>
        <taxon>Dikarya</taxon>
        <taxon>Ascomycota</taxon>
        <taxon>Pezizomycotina</taxon>
        <taxon>Eurotiomycetes</taxon>
        <taxon>Eurotiomycetidae</taxon>
        <taxon>Eurotiales</taxon>
        <taxon>Aspergillaceae</taxon>
        <taxon>Penicillium</taxon>
    </lineage>
</organism>
<comment type="function">
    <text evidence="1">Catalyzes the reduction of fatty acyl-CoA to fatty alcohols.</text>
</comment>
<dbReference type="Proteomes" id="UP000177622">
    <property type="component" value="Unassembled WGS sequence"/>
</dbReference>
<evidence type="ECO:0000313" key="3">
    <source>
        <dbReference type="EMBL" id="OGE52597.1"/>
    </source>
</evidence>
<evidence type="ECO:0000259" key="2">
    <source>
        <dbReference type="Pfam" id="PF07993"/>
    </source>
</evidence>
<comment type="similarity">
    <text evidence="1">Belongs to the fatty acyl-CoA reductase family.</text>
</comment>
<dbReference type="STRING" id="1835702.A0A1F5LHL0"/>
<feature type="transmembrane region" description="Helical" evidence="1">
    <location>
        <begin position="12"/>
        <end position="31"/>
    </location>
</feature>
<keyword evidence="1" id="KW-0560">Oxidoreductase</keyword>
<dbReference type="EMBL" id="LXJU01000010">
    <property type="protein sequence ID" value="OGE52597.1"/>
    <property type="molecule type" value="Genomic_DNA"/>
</dbReference>
<sequence length="471" mass="53044">MTSLWERFQGKNILITGGSGFLGTAIVYRLVTKAIEPGKIYIICRGGRQSAEKKWIQWLGSEADALLDADNLVVVQGDLETMDVDTALDGLKPELNVIIHVASTINLTRPLKQIKNMIVHASMKLAELATKCDNLERFVYVSTAYANSNLYQSRGTAHVMVEERIYTYGGDTTVDEFEELVKFDEPVQFNEFVEQFPYAYTYAKHLTERLLQKKLGDQLLIVRPSIIGPAQSYPFGGYSMPLSTPSTLFSAAVMLTPSRSMVLATRASNPMTEATSDEVPVDVVADRLLAHLAYGTTGPVHAVSGRNALSIFQDWWQECMRERRLPWKVKPVWRPIDWRSPELHPISRTTVLFGTSFEFSEEKTADLLATLEDEEQGEWELHTKKTETDYDLSQRRQHIRYFTSLSVASNCPFAKFAKPGHGGVPELDHEKLNDFVAKLKQYAPEEAAPLAEKLRAAFDPDSQQTDVRDDL</sequence>
<keyword evidence="1" id="KW-0812">Transmembrane</keyword>
<dbReference type="InterPro" id="IPR036291">
    <property type="entry name" value="NAD(P)-bd_dom_sf"/>
</dbReference>
<dbReference type="RefSeq" id="XP_022488038.1">
    <property type="nucleotide sequence ID" value="XM_022632445.1"/>
</dbReference>
<dbReference type="Gene3D" id="3.40.50.720">
    <property type="entry name" value="NAD(P)-binding Rossmann-like Domain"/>
    <property type="match status" value="1"/>
</dbReference>
<reference evidence="3 4" key="1">
    <citation type="journal article" date="2016" name="Sci. Rep.">
        <title>Penicillium arizonense, a new, genome sequenced fungal species, reveals a high chemical diversity in secreted metabolites.</title>
        <authorList>
            <person name="Grijseels S."/>
            <person name="Nielsen J.C."/>
            <person name="Randelovic M."/>
            <person name="Nielsen J."/>
            <person name="Nielsen K.F."/>
            <person name="Workman M."/>
            <person name="Frisvad J.C."/>
        </authorList>
    </citation>
    <scope>NUCLEOTIDE SEQUENCE [LARGE SCALE GENOMIC DNA]</scope>
    <source>
        <strain evidence="3 4">CBS 141311</strain>
    </source>
</reference>
<evidence type="ECO:0000256" key="1">
    <source>
        <dbReference type="RuleBase" id="RU363097"/>
    </source>
</evidence>
<dbReference type="InterPro" id="IPR013120">
    <property type="entry name" value="FAR_NAD-bd"/>
</dbReference>
<dbReference type="GO" id="GO:0080019">
    <property type="term" value="F:alcohol-forming very long-chain fatty acyl-CoA reductase activity"/>
    <property type="evidence" value="ECO:0007669"/>
    <property type="project" value="InterPro"/>
</dbReference>
<dbReference type="AlphaFoldDB" id="A0A1F5LHL0"/>
<keyword evidence="1" id="KW-0521">NADP</keyword>
<dbReference type="GeneID" id="34577179"/>
<dbReference type="Pfam" id="PF07993">
    <property type="entry name" value="NAD_binding_4"/>
    <property type="match status" value="1"/>
</dbReference>
<keyword evidence="1" id="KW-0472">Membrane</keyword>
<evidence type="ECO:0000313" key="4">
    <source>
        <dbReference type="Proteomes" id="UP000177622"/>
    </source>
</evidence>
<dbReference type="GO" id="GO:0005777">
    <property type="term" value="C:peroxisome"/>
    <property type="evidence" value="ECO:0007669"/>
    <property type="project" value="TreeGrafter"/>
</dbReference>
<dbReference type="OrthoDB" id="429813at2759"/>
<feature type="domain" description="Thioester reductase (TE)" evidence="2">
    <location>
        <begin position="15"/>
        <end position="286"/>
    </location>
</feature>
<dbReference type="SUPFAM" id="SSF51735">
    <property type="entry name" value="NAD(P)-binding Rossmann-fold domains"/>
    <property type="match status" value="1"/>
</dbReference>
<keyword evidence="1" id="KW-0444">Lipid biosynthesis</keyword>
<comment type="catalytic activity">
    <reaction evidence="1">
        <text>a long-chain fatty acyl-CoA + 2 NADPH + 2 H(+) = a long-chain primary fatty alcohol + 2 NADP(+) + CoA</text>
        <dbReference type="Rhea" id="RHEA:52716"/>
        <dbReference type="ChEBI" id="CHEBI:15378"/>
        <dbReference type="ChEBI" id="CHEBI:57287"/>
        <dbReference type="ChEBI" id="CHEBI:57783"/>
        <dbReference type="ChEBI" id="CHEBI:58349"/>
        <dbReference type="ChEBI" id="CHEBI:77396"/>
        <dbReference type="ChEBI" id="CHEBI:83139"/>
        <dbReference type="EC" id="1.2.1.84"/>
    </reaction>
</comment>